<name>A0A1V9YQ30_ACHHY</name>
<organism evidence="2 3">
    <name type="scientific">Achlya hypogyna</name>
    <name type="common">Oomycete</name>
    <name type="synonym">Protoachlya hypogyna</name>
    <dbReference type="NCBI Taxonomy" id="1202772"/>
    <lineage>
        <taxon>Eukaryota</taxon>
        <taxon>Sar</taxon>
        <taxon>Stramenopiles</taxon>
        <taxon>Oomycota</taxon>
        <taxon>Saprolegniomycetes</taxon>
        <taxon>Saprolegniales</taxon>
        <taxon>Achlyaceae</taxon>
        <taxon>Achlya</taxon>
    </lineage>
</organism>
<keyword evidence="3" id="KW-1185">Reference proteome</keyword>
<dbReference type="EMBL" id="JNBR01001422">
    <property type="protein sequence ID" value="OQR87834.1"/>
    <property type="molecule type" value="Genomic_DNA"/>
</dbReference>
<evidence type="ECO:0000313" key="2">
    <source>
        <dbReference type="EMBL" id="OQR87834.1"/>
    </source>
</evidence>
<feature type="region of interest" description="Disordered" evidence="1">
    <location>
        <begin position="106"/>
        <end position="146"/>
    </location>
</feature>
<dbReference type="AlphaFoldDB" id="A0A1V9YQ30"/>
<dbReference type="Proteomes" id="UP000243579">
    <property type="component" value="Unassembled WGS sequence"/>
</dbReference>
<feature type="compositionally biased region" description="Basic and acidic residues" evidence="1">
    <location>
        <begin position="120"/>
        <end position="130"/>
    </location>
</feature>
<feature type="region of interest" description="Disordered" evidence="1">
    <location>
        <begin position="1"/>
        <end position="26"/>
    </location>
</feature>
<comment type="caution">
    <text evidence="2">The sequence shown here is derived from an EMBL/GenBank/DDBJ whole genome shotgun (WGS) entry which is preliminary data.</text>
</comment>
<feature type="compositionally biased region" description="Polar residues" evidence="1">
    <location>
        <begin position="110"/>
        <end position="119"/>
    </location>
</feature>
<protein>
    <submittedName>
        <fullName evidence="2">Uncharacterized protein</fullName>
    </submittedName>
</protein>
<gene>
    <name evidence="2" type="ORF">ACHHYP_07995</name>
</gene>
<evidence type="ECO:0000313" key="3">
    <source>
        <dbReference type="Proteomes" id="UP000243579"/>
    </source>
</evidence>
<proteinExistence type="predicted"/>
<accession>A0A1V9YQ30</accession>
<reference evidence="2 3" key="1">
    <citation type="journal article" date="2014" name="Genome Biol. Evol.">
        <title>The secreted proteins of Achlya hypogyna and Thraustotheca clavata identify the ancestral oomycete secretome and reveal gene acquisitions by horizontal gene transfer.</title>
        <authorList>
            <person name="Misner I."/>
            <person name="Blouin N."/>
            <person name="Leonard G."/>
            <person name="Richards T.A."/>
            <person name="Lane C.E."/>
        </authorList>
    </citation>
    <scope>NUCLEOTIDE SEQUENCE [LARGE SCALE GENOMIC DNA]</scope>
    <source>
        <strain evidence="2 3">ATCC 48635</strain>
    </source>
</reference>
<evidence type="ECO:0000256" key="1">
    <source>
        <dbReference type="SAM" id="MobiDB-lite"/>
    </source>
</evidence>
<sequence length="178" mass="19863">MEGSTEEWGEPKQVPVSPGEMGRDKGMMGLQTSVAEMSRLRLPRPHREHRIGNSRLLTLAEVRRQASQEMQVQVQMQLSAIKRAKQPLPFVLPQDTADTVRLPSEMAAKSSPQCTQNAENAHHEAVRANDEPQVEEPEKSPCSTGAPIMFVRHASFDEHEEETYFVTPPIPSIPTLTS</sequence>